<evidence type="ECO:0000256" key="3">
    <source>
        <dbReference type="ARBA" id="ARBA00023315"/>
    </source>
</evidence>
<keyword evidence="8" id="KW-1185">Reference proteome</keyword>
<dbReference type="PANTHER" id="PTHR12510">
    <property type="entry name" value="TROPONIN C-AKIN-1 PROTEIN"/>
    <property type="match status" value="1"/>
</dbReference>
<dbReference type="InterPro" id="IPR013024">
    <property type="entry name" value="GGCT-like"/>
</dbReference>
<evidence type="ECO:0000256" key="1">
    <source>
        <dbReference type="ARBA" id="ARBA00002782"/>
    </source>
</evidence>
<dbReference type="InterPro" id="IPR009288">
    <property type="entry name" value="AIG2-like_dom"/>
</dbReference>
<dbReference type="CDD" id="cd06661">
    <property type="entry name" value="GGCT_like"/>
    <property type="match status" value="1"/>
</dbReference>
<dbReference type="GO" id="GO:0005829">
    <property type="term" value="C:cytosol"/>
    <property type="evidence" value="ECO:0007669"/>
    <property type="project" value="TreeGrafter"/>
</dbReference>
<dbReference type="InterPro" id="IPR039126">
    <property type="entry name" value="GGACT"/>
</dbReference>
<dbReference type="InterPro" id="IPR036568">
    <property type="entry name" value="GGCT-like_sf"/>
</dbReference>
<reference evidence="7" key="1">
    <citation type="submission" date="2023-10" db="EMBL/GenBank/DDBJ databases">
        <title>Chromosome-level genome of the transformable northern wattle, Acacia crassicarpa.</title>
        <authorList>
            <person name="Massaro I."/>
            <person name="Sinha N.R."/>
            <person name="Poethig S."/>
            <person name="Leichty A.R."/>
        </authorList>
    </citation>
    <scope>NUCLEOTIDE SEQUENCE</scope>
    <source>
        <strain evidence="7">Acra3RX</strain>
        <tissue evidence="7">Leaf</tissue>
    </source>
</reference>
<evidence type="ECO:0000313" key="7">
    <source>
        <dbReference type="EMBL" id="KAK4263003.1"/>
    </source>
</evidence>
<feature type="active site" description="Proton acceptor" evidence="4">
    <location>
        <position position="101"/>
    </location>
</feature>
<dbReference type="GO" id="GO:0061929">
    <property type="term" value="F:gamma-glutamylaminecyclotransferase activity"/>
    <property type="evidence" value="ECO:0007669"/>
    <property type="project" value="InterPro"/>
</dbReference>
<comment type="similarity">
    <text evidence="2 5">Belongs to the gamma-glutamylcyclotransferase family.</text>
</comment>
<dbReference type="AlphaFoldDB" id="A0AAE1MIC7"/>
<evidence type="ECO:0000256" key="2">
    <source>
        <dbReference type="ARBA" id="ARBA00008861"/>
    </source>
</evidence>
<dbReference type="PANTHER" id="PTHR12510:SF15">
    <property type="entry name" value="GAMMA-GLUTAMYLCYCLOTRANSFERASE FAMILY PROTEIN"/>
    <property type="match status" value="1"/>
</dbReference>
<dbReference type="GO" id="GO:0016746">
    <property type="term" value="F:acyltransferase activity"/>
    <property type="evidence" value="ECO:0007669"/>
    <property type="project" value="UniProtKB-KW"/>
</dbReference>
<organism evidence="7 8">
    <name type="scientific">Acacia crassicarpa</name>
    <name type="common">northern wattle</name>
    <dbReference type="NCBI Taxonomy" id="499986"/>
    <lineage>
        <taxon>Eukaryota</taxon>
        <taxon>Viridiplantae</taxon>
        <taxon>Streptophyta</taxon>
        <taxon>Embryophyta</taxon>
        <taxon>Tracheophyta</taxon>
        <taxon>Spermatophyta</taxon>
        <taxon>Magnoliopsida</taxon>
        <taxon>eudicotyledons</taxon>
        <taxon>Gunneridae</taxon>
        <taxon>Pentapetalae</taxon>
        <taxon>rosids</taxon>
        <taxon>fabids</taxon>
        <taxon>Fabales</taxon>
        <taxon>Fabaceae</taxon>
        <taxon>Caesalpinioideae</taxon>
        <taxon>mimosoid clade</taxon>
        <taxon>Acacieae</taxon>
        <taxon>Acacia</taxon>
    </lineage>
</organism>
<accession>A0AAE1MIC7</accession>
<keyword evidence="3" id="KW-0012">Acyltransferase</keyword>
<dbReference type="SUPFAM" id="SSF110857">
    <property type="entry name" value="Gamma-glutamyl cyclotransferase-like"/>
    <property type="match status" value="1"/>
</dbReference>
<dbReference type="Pfam" id="PF06094">
    <property type="entry name" value="GGACT"/>
    <property type="match status" value="1"/>
</dbReference>
<sequence>MVLTKVKMSELDVEVAGGKLDLIYTYGTLKKGFPNHHVLEDMIGKNDAVFRGSCMTIEQYPLVCGLYGVPYMIHLPGSGNRIKGELYGVTSRGLPQLDELEGLTMKHYERHRVRVAMEEGSAEELEAEAYFAHGSYGEALWKKRGQLGMSEYRLEDALDYMKMEQRAQYKSVVHELFEFVGSAPTNSGD</sequence>
<evidence type="ECO:0000256" key="4">
    <source>
        <dbReference type="PIRSR" id="PIRSR639126-1"/>
    </source>
</evidence>
<evidence type="ECO:0000259" key="6">
    <source>
        <dbReference type="Pfam" id="PF06094"/>
    </source>
</evidence>
<name>A0AAE1MIC7_9FABA</name>
<evidence type="ECO:0000256" key="5">
    <source>
        <dbReference type="RuleBase" id="RU367036"/>
    </source>
</evidence>
<keyword evidence="3" id="KW-0808">Transferase</keyword>
<proteinExistence type="inferred from homology"/>
<dbReference type="Gene3D" id="3.10.490.10">
    <property type="entry name" value="Gamma-glutamyl cyclotransferase-like"/>
    <property type="match status" value="1"/>
</dbReference>
<dbReference type="EMBL" id="JAWXYG010000009">
    <property type="protein sequence ID" value="KAK4263003.1"/>
    <property type="molecule type" value="Genomic_DNA"/>
</dbReference>
<evidence type="ECO:0000313" key="8">
    <source>
        <dbReference type="Proteomes" id="UP001293593"/>
    </source>
</evidence>
<comment type="caution">
    <text evidence="7">The sequence shown here is derived from an EMBL/GenBank/DDBJ whole genome shotgun (WGS) entry which is preliminary data.</text>
</comment>
<protein>
    <recommendedName>
        <fullName evidence="5">Gamma-glutamylcyclotransferase family protein</fullName>
    </recommendedName>
</protein>
<dbReference type="Proteomes" id="UP001293593">
    <property type="component" value="Unassembled WGS sequence"/>
</dbReference>
<gene>
    <name evidence="7" type="ORF">QN277_028484</name>
</gene>
<comment type="function">
    <text evidence="1">Putative gamma-glutamylcyclotransferase.</text>
</comment>
<feature type="domain" description="Gamma-glutamylcyclotransferase AIG2-like" evidence="6">
    <location>
        <begin position="24"/>
        <end position="134"/>
    </location>
</feature>